<organism evidence="9 10">
    <name type="scientific">Elysia chlorotica</name>
    <name type="common">Eastern emerald elysia</name>
    <name type="synonym">Sea slug</name>
    <dbReference type="NCBI Taxonomy" id="188477"/>
    <lineage>
        <taxon>Eukaryota</taxon>
        <taxon>Metazoa</taxon>
        <taxon>Spiralia</taxon>
        <taxon>Lophotrochozoa</taxon>
        <taxon>Mollusca</taxon>
        <taxon>Gastropoda</taxon>
        <taxon>Heterobranchia</taxon>
        <taxon>Euthyneura</taxon>
        <taxon>Panpulmonata</taxon>
        <taxon>Sacoglossa</taxon>
        <taxon>Placobranchoidea</taxon>
        <taxon>Plakobranchidae</taxon>
        <taxon>Elysia</taxon>
    </lineage>
</organism>
<sequence length="492" mass="53220">MSEHRTKLVLSIVIMMCPHIAGSIAVVFYSSLMFEAIGVSPRRAMYATSGIGATMVALALLSIWLVNRAGRRFLLLLGLTIMCASSIAIVLFNVIEQPGAVIAAVMVFIFGFAIGPGPIPFTVVPELFPPDVKRSAMAICIPFNWLANFSVALAFPHILAQLEDFTFSVFAAGSLGLFVFLYLLLPETRPGPLEGLTFSCQGEACGKACGKACGEACGKAARSSLSIDLHSSTQRGVSRHASVMDQLRHGLSQAAMLTGAGFHGNKTGPHRQDSRERRSKVTGRYTFYDHIRDGGSSLTRTFHRTLSDGAYSQNIIHHIYAGKQSHKISTECFYLSENCEKQRDSGVHYKRLHSEESPDVSRSSVTDKSPPISSATRTVYSPTGVEIGSGNAGLTSLMASYNSSGDCTQSETTGDQRFNTQSPHQQPSVSTEHHVSAGAGDFNESPHNAHSSVEQTRHSAHERVRRSSLRNSTSQSNHDTWTESCDADEEAG</sequence>
<evidence type="ECO:0000313" key="9">
    <source>
        <dbReference type="EMBL" id="RUS70566.1"/>
    </source>
</evidence>
<evidence type="ECO:0000259" key="8">
    <source>
        <dbReference type="PROSITE" id="PS50850"/>
    </source>
</evidence>
<keyword evidence="3 7" id="KW-0812">Transmembrane</keyword>
<dbReference type="PROSITE" id="PS50850">
    <property type="entry name" value="MFS"/>
    <property type="match status" value="1"/>
</dbReference>
<keyword evidence="5 7" id="KW-0472">Membrane</keyword>
<feature type="domain" description="Major facilitator superfamily (MFS) profile" evidence="8">
    <location>
        <begin position="1"/>
        <end position="189"/>
    </location>
</feature>
<keyword evidence="4 7" id="KW-1133">Transmembrane helix</keyword>
<dbReference type="InterPro" id="IPR045263">
    <property type="entry name" value="GLUT"/>
</dbReference>
<keyword evidence="10" id="KW-1185">Reference proteome</keyword>
<evidence type="ECO:0000256" key="2">
    <source>
        <dbReference type="ARBA" id="ARBA00022448"/>
    </source>
</evidence>
<dbReference type="PANTHER" id="PTHR23503:SF8">
    <property type="entry name" value="FACILITATED GLUCOSE TRANSPORTER PROTEIN 1"/>
    <property type="match status" value="1"/>
</dbReference>
<dbReference type="PANTHER" id="PTHR23503">
    <property type="entry name" value="SOLUTE CARRIER FAMILY 2"/>
    <property type="match status" value="1"/>
</dbReference>
<gene>
    <name evidence="9" type="ORF">EGW08_021680</name>
</gene>
<dbReference type="GO" id="GO:0015149">
    <property type="term" value="F:hexose transmembrane transporter activity"/>
    <property type="evidence" value="ECO:0007669"/>
    <property type="project" value="TreeGrafter"/>
</dbReference>
<evidence type="ECO:0000256" key="5">
    <source>
        <dbReference type="ARBA" id="ARBA00023136"/>
    </source>
</evidence>
<feature type="compositionally biased region" description="Polar residues" evidence="6">
    <location>
        <begin position="469"/>
        <end position="483"/>
    </location>
</feature>
<dbReference type="InterPro" id="IPR020846">
    <property type="entry name" value="MFS_dom"/>
</dbReference>
<feature type="compositionally biased region" description="Polar residues" evidence="6">
    <location>
        <begin position="402"/>
        <end position="430"/>
    </location>
</feature>
<evidence type="ECO:0000256" key="4">
    <source>
        <dbReference type="ARBA" id="ARBA00022989"/>
    </source>
</evidence>
<name>A0A433SN09_ELYCH</name>
<dbReference type="EMBL" id="RQTK01001381">
    <property type="protein sequence ID" value="RUS70566.1"/>
    <property type="molecule type" value="Genomic_DNA"/>
</dbReference>
<feature type="transmembrane region" description="Helical" evidence="7">
    <location>
        <begin position="44"/>
        <end position="66"/>
    </location>
</feature>
<protein>
    <recommendedName>
        <fullName evidence="8">Major facilitator superfamily (MFS) profile domain-containing protein</fullName>
    </recommendedName>
</protein>
<keyword evidence="2" id="KW-0813">Transport</keyword>
<dbReference type="Gene3D" id="1.20.1250.20">
    <property type="entry name" value="MFS general substrate transporter like domains"/>
    <property type="match status" value="1"/>
</dbReference>
<feature type="compositionally biased region" description="Polar residues" evidence="6">
    <location>
        <begin position="360"/>
        <end position="381"/>
    </location>
</feature>
<proteinExistence type="predicted"/>
<comment type="subcellular location">
    <subcellularLocation>
        <location evidence="1">Membrane</location>
        <topology evidence="1">Multi-pass membrane protein</topology>
    </subcellularLocation>
</comment>
<evidence type="ECO:0000313" key="10">
    <source>
        <dbReference type="Proteomes" id="UP000271974"/>
    </source>
</evidence>
<evidence type="ECO:0000256" key="7">
    <source>
        <dbReference type="SAM" id="Phobius"/>
    </source>
</evidence>
<dbReference type="InterPro" id="IPR036259">
    <property type="entry name" value="MFS_trans_sf"/>
</dbReference>
<dbReference type="SUPFAM" id="SSF103473">
    <property type="entry name" value="MFS general substrate transporter"/>
    <property type="match status" value="1"/>
</dbReference>
<feature type="region of interest" description="Disordered" evidence="6">
    <location>
        <begin position="352"/>
        <end position="385"/>
    </location>
</feature>
<feature type="transmembrane region" description="Helical" evidence="7">
    <location>
        <begin position="101"/>
        <end position="124"/>
    </location>
</feature>
<feature type="transmembrane region" description="Helical" evidence="7">
    <location>
        <begin position="136"/>
        <end position="159"/>
    </location>
</feature>
<reference evidence="9 10" key="1">
    <citation type="submission" date="2019-01" db="EMBL/GenBank/DDBJ databases">
        <title>A draft genome assembly of the solar-powered sea slug Elysia chlorotica.</title>
        <authorList>
            <person name="Cai H."/>
            <person name="Li Q."/>
            <person name="Fang X."/>
            <person name="Li J."/>
            <person name="Curtis N.E."/>
            <person name="Altenburger A."/>
            <person name="Shibata T."/>
            <person name="Feng M."/>
            <person name="Maeda T."/>
            <person name="Schwartz J.A."/>
            <person name="Shigenobu S."/>
            <person name="Lundholm N."/>
            <person name="Nishiyama T."/>
            <person name="Yang H."/>
            <person name="Hasebe M."/>
            <person name="Li S."/>
            <person name="Pierce S.K."/>
            <person name="Wang J."/>
        </authorList>
    </citation>
    <scope>NUCLEOTIDE SEQUENCE [LARGE SCALE GENOMIC DNA]</scope>
    <source>
        <strain evidence="9">EC2010</strain>
        <tissue evidence="9">Whole organism of an adult</tissue>
    </source>
</reference>
<comment type="caution">
    <text evidence="9">The sequence shown here is derived from an EMBL/GenBank/DDBJ whole genome shotgun (WGS) entry which is preliminary data.</text>
</comment>
<dbReference type="STRING" id="188477.A0A433SN09"/>
<evidence type="ECO:0000256" key="6">
    <source>
        <dbReference type="SAM" id="MobiDB-lite"/>
    </source>
</evidence>
<dbReference type="GO" id="GO:0016020">
    <property type="term" value="C:membrane"/>
    <property type="evidence" value="ECO:0007669"/>
    <property type="project" value="UniProtKB-SubCell"/>
</dbReference>
<feature type="compositionally biased region" description="Polar residues" evidence="6">
    <location>
        <begin position="445"/>
        <end position="454"/>
    </location>
</feature>
<feature type="transmembrane region" description="Helical" evidence="7">
    <location>
        <begin position="12"/>
        <end position="32"/>
    </location>
</feature>
<dbReference type="OrthoDB" id="4540492at2759"/>
<feature type="transmembrane region" description="Helical" evidence="7">
    <location>
        <begin position="165"/>
        <end position="185"/>
    </location>
</feature>
<dbReference type="Pfam" id="PF00083">
    <property type="entry name" value="Sugar_tr"/>
    <property type="match status" value="1"/>
</dbReference>
<dbReference type="InterPro" id="IPR005828">
    <property type="entry name" value="MFS_sugar_transport-like"/>
</dbReference>
<feature type="region of interest" description="Disordered" evidence="6">
    <location>
        <begin position="402"/>
        <end position="492"/>
    </location>
</feature>
<accession>A0A433SN09</accession>
<evidence type="ECO:0000256" key="3">
    <source>
        <dbReference type="ARBA" id="ARBA00022692"/>
    </source>
</evidence>
<feature type="transmembrane region" description="Helical" evidence="7">
    <location>
        <begin position="73"/>
        <end position="95"/>
    </location>
</feature>
<dbReference type="AlphaFoldDB" id="A0A433SN09"/>
<evidence type="ECO:0000256" key="1">
    <source>
        <dbReference type="ARBA" id="ARBA00004141"/>
    </source>
</evidence>
<dbReference type="Proteomes" id="UP000271974">
    <property type="component" value="Unassembled WGS sequence"/>
</dbReference>